<feature type="region of interest" description="Disordered" evidence="1">
    <location>
        <begin position="566"/>
        <end position="697"/>
    </location>
</feature>
<dbReference type="PANTHER" id="PTHR33870">
    <property type="entry name" value="CARDIOMYOPATHY-ASSOCIATED PROTEIN"/>
    <property type="match status" value="1"/>
</dbReference>
<name>A0A2K3PF88_TRIPR</name>
<feature type="compositionally biased region" description="Basic and acidic residues" evidence="1">
    <location>
        <begin position="846"/>
        <end position="856"/>
    </location>
</feature>
<feature type="compositionally biased region" description="Polar residues" evidence="1">
    <location>
        <begin position="832"/>
        <end position="845"/>
    </location>
</feature>
<feature type="non-terminal residue" evidence="2">
    <location>
        <position position="1"/>
    </location>
</feature>
<accession>A0A2K3PF88</accession>
<feature type="region of interest" description="Disordered" evidence="1">
    <location>
        <begin position="524"/>
        <end position="543"/>
    </location>
</feature>
<evidence type="ECO:0000313" key="3">
    <source>
        <dbReference type="Proteomes" id="UP000236291"/>
    </source>
</evidence>
<dbReference type="PANTHER" id="PTHR33870:SF16">
    <property type="entry name" value="PROTEIN, PUTATIVE-RELATED"/>
    <property type="match status" value="1"/>
</dbReference>
<feature type="compositionally biased region" description="Basic and acidic residues" evidence="1">
    <location>
        <begin position="456"/>
        <end position="472"/>
    </location>
</feature>
<gene>
    <name evidence="2" type="ORF">L195_g010632</name>
</gene>
<feature type="compositionally biased region" description="Polar residues" evidence="1">
    <location>
        <begin position="566"/>
        <end position="583"/>
    </location>
</feature>
<reference evidence="2 3" key="1">
    <citation type="journal article" date="2014" name="Am. J. Bot.">
        <title>Genome assembly and annotation for red clover (Trifolium pratense; Fabaceae).</title>
        <authorList>
            <person name="Istvanek J."/>
            <person name="Jaros M."/>
            <person name="Krenek A."/>
            <person name="Repkova J."/>
        </authorList>
    </citation>
    <scope>NUCLEOTIDE SEQUENCE [LARGE SCALE GENOMIC DNA]</scope>
    <source>
        <strain evidence="3">cv. Tatra</strain>
        <tissue evidence="2">Young leaves</tissue>
    </source>
</reference>
<sequence length="871" mass="99462">SSEKTELRYVKKEEKKEEQPIKVEPKVSPPNIPWPNNIARHEQILFKYPSQNATSRRRNFRDRKWDVYGGLEEKAKDLSEVFQNEYTNRRNIEPFKKGESSVYYGLSSGRRSHLAPKRQPLRSEPSMVDLVECPDTEIEIEKMEDDDEEDAKDDVKNAIEWTENDQKNLMDVGNSEMERNRRLENLIARRRERKLSKLQIENGLLDKKTKTPSLMKPLHITRENCDIDDFDMPGSAPSVMPRSPYDIPYEPFEEKPNLRGDGFFQEFRKDVPFCRNGGFINLSSEMKQEHGNREGYSFLGRKVSDRHDYSRSRRHPDKGNHDWLIDQLMYNEGAEIGIQEPKSLSKRDEITHEEHGKCKTDIDDIKRSRMASRFSKSHERLFNIPNSSTNTTNINESMYENIPSPIDKRQEAMFLADRRLCHTPTYSIASDLQVEVSEVGSPTSTVDENGESNSSSDRDSAIYDGDIDRDINSGDEDLWGASCHGGGGVKAREEEDNNGEDVNNNSKDIVSPICLRPIDEDDAADVSSYSSRDEGPDDTPTCCVVKTDHNVFGNYMKYSIGKYEVPQSSHSSNETTPQNQLIGSSMDHLPDETHQGTQQERNNQSENSTNEAHVIDDVSNSTTIEQGNTQNLTSNEDPGRSTPVVRQESVDEVSNESISSSPRSVLPDKTISDEVLSPTFNQPMDIGSSQQSNMEDMTQDTLNHDEHEHDTMPQNIQPLVNDITDESHNVDFNQRMDIGSPQQSNIDDMPQETSNHGEHEHDTMPQNIQPLDDDITHESHNVDFNYSQEQTNHMENSIEESNIYRNMNDEEINRKEPQDKLNNGESSEDNSSHQISQEAATSEATKQIDKVETVEHMDEESRDLVDDKVTF</sequence>
<organism evidence="2 3">
    <name type="scientific">Trifolium pratense</name>
    <name type="common">Red clover</name>
    <dbReference type="NCBI Taxonomy" id="57577"/>
    <lineage>
        <taxon>Eukaryota</taxon>
        <taxon>Viridiplantae</taxon>
        <taxon>Streptophyta</taxon>
        <taxon>Embryophyta</taxon>
        <taxon>Tracheophyta</taxon>
        <taxon>Spermatophyta</taxon>
        <taxon>Magnoliopsida</taxon>
        <taxon>eudicotyledons</taxon>
        <taxon>Gunneridae</taxon>
        <taxon>Pentapetalae</taxon>
        <taxon>rosids</taxon>
        <taxon>fabids</taxon>
        <taxon>Fabales</taxon>
        <taxon>Fabaceae</taxon>
        <taxon>Papilionoideae</taxon>
        <taxon>50 kb inversion clade</taxon>
        <taxon>NPAAA clade</taxon>
        <taxon>Hologalegina</taxon>
        <taxon>IRL clade</taxon>
        <taxon>Trifolieae</taxon>
        <taxon>Trifolium</taxon>
    </lineage>
</organism>
<feature type="compositionally biased region" description="Polar residues" evidence="1">
    <location>
        <begin position="595"/>
        <end position="611"/>
    </location>
</feature>
<comment type="caution">
    <text evidence="2">The sequence shown here is derived from an EMBL/GenBank/DDBJ whole genome shotgun (WGS) entry which is preliminary data.</text>
</comment>
<feature type="region of interest" description="Disordered" evidence="1">
    <location>
        <begin position="437"/>
        <end position="510"/>
    </location>
</feature>
<reference evidence="2 3" key="2">
    <citation type="journal article" date="2017" name="Front. Plant Sci.">
        <title>Gene Classification and Mining of Molecular Markers Useful in Red Clover (Trifolium pratense) Breeding.</title>
        <authorList>
            <person name="Istvanek J."/>
            <person name="Dluhosova J."/>
            <person name="Dluhos P."/>
            <person name="Patkova L."/>
            <person name="Nedelnik J."/>
            <person name="Repkova J."/>
        </authorList>
    </citation>
    <scope>NUCLEOTIDE SEQUENCE [LARGE SCALE GENOMIC DNA]</scope>
    <source>
        <strain evidence="3">cv. Tatra</strain>
        <tissue evidence="2">Young leaves</tissue>
    </source>
</reference>
<feature type="compositionally biased region" description="Polar residues" evidence="1">
    <location>
        <begin position="740"/>
        <end position="754"/>
    </location>
</feature>
<feature type="region of interest" description="Disordered" evidence="1">
    <location>
        <begin position="736"/>
        <end position="778"/>
    </location>
</feature>
<feature type="compositionally biased region" description="Polar residues" evidence="1">
    <location>
        <begin position="618"/>
        <end position="636"/>
    </location>
</feature>
<feature type="region of interest" description="Disordered" evidence="1">
    <location>
        <begin position="816"/>
        <end position="871"/>
    </location>
</feature>
<protein>
    <submittedName>
        <fullName evidence="2">Uncharacterized protein</fullName>
    </submittedName>
</protein>
<evidence type="ECO:0000313" key="2">
    <source>
        <dbReference type="EMBL" id="PNY13963.1"/>
    </source>
</evidence>
<dbReference type="AlphaFoldDB" id="A0A2K3PF88"/>
<feature type="compositionally biased region" description="Polar residues" evidence="1">
    <location>
        <begin position="678"/>
        <end position="697"/>
    </location>
</feature>
<feature type="compositionally biased region" description="Polar residues" evidence="1">
    <location>
        <begin position="440"/>
        <end position="455"/>
    </location>
</feature>
<evidence type="ECO:0000256" key="1">
    <source>
        <dbReference type="SAM" id="MobiDB-lite"/>
    </source>
</evidence>
<feature type="compositionally biased region" description="Basic and acidic residues" evidence="1">
    <location>
        <begin position="862"/>
        <end position="871"/>
    </location>
</feature>
<dbReference type="EMBL" id="ASHM01006477">
    <property type="protein sequence ID" value="PNY13963.1"/>
    <property type="molecule type" value="Genomic_DNA"/>
</dbReference>
<feature type="compositionally biased region" description="Basic and acidic residues" evidence="1">
    <location>
        <begin position="1"/>
        <end position="25"/>
    </location>
</feature>
<dbReference type="Proteomes" id="UP000236291">
    <property type="component" value="Unassembled WGS sequence"/>
</dbReference>
<feature type="region of interest" description="Disordered" evidence="1">
    <location>
        <begin position="1"/>
        <end position="35"/>
    </location>
</feature>
<proteinExistence type="predicted"/>